<comment type="caution">
    <text evidence="3">The sequence shown here is derived from an EMBL/GenBank/DDBJ whole genome shotgun (WGS) entry which is preliminary data.</text>
</comment>
<dbReference type="CDD" id="cd14724">
    <property type="entry name" value="ZIP_Gal4-like_1"/>
    <property type="match status" value="1"/>
</dbReference>
<sequence length="514" mass="54266">MATDGPDDASPRIPPEPPEKPSQVPPKPSEPPPSLGKTPQTPAEGAGQPPQTPPEGAGPQVPPEGAGQPPQVPPTTPQIPSDQDELRALRARVADLEAQPQKRPKHRVRAFFSALLIVIAAVLAPLSAAAVWVDSQVSDTGRFVATMKPLASNPDVQNAVTNRVTDAVMQNIDVNAIINDIAPSDRPRLDTILGGASGAITSGINGLVRTVVQNFVQGDAFQTLWVRLITDAHQAMVKALTGSGDASIKINNDTVSLDLAPVIAQVKTQLVDQGLGVAAKIPDVHTSFTLVESKDIGKLKTYFRLLDIAGVWLPIITVVVAGAGVLLAQRRRRALVTASLAIAAGVAVLGIGLAVFRLIYTDRLPADVNRPAAEAVYDTLVRYLRASVRMIITLGIIVALGAWLSGPGKWATKVRTGWQSGIGTARSAVGLNTGSFGVWLHRYKTWIVWAFLACAAIALILWSYPTGLVILGITLTFLFALAVLEFLNGGEPGDGATTWRASRKGAEARTPNSS</sequence>
<evidence type="ECO:0000313" key="4">
    <source>
        <dbReference type="Proteomes" id="UP001500466"/>
    </source>
</evidence>
<reference evidence="4" key="1">
    <citation type="journal article" date="2019" name="Int. J. Syst. Evol. Microbiol.">
        <title>The Global Catalogue of Microorganisms (GCM) 10K type strain sequencing project: providing services to taxonomists for standard genome sequencing and annotation.</title>
        <authorList>
            <consortium name="The Broad Institute Genomics Platform"/>
            <consortium name="The Broad Institute Genome Sequencing Center for Infectious Disease"/>
            <person name="Wu L."/>
            <person name="Ma J."/>
        </authorList>
    </citation>
    <scope>NUCLEOTIDE SEQUENCE [LARGE SCALE GENOMIC DNA]</scope>
    <source>
        <strain evidence="4">JCM 17986</strain>
    </source>
</reference>
<keyword evidence="4" id="KW-1185">Reference proteome</keyword>
<evidence type="ECO:0008006" key="5">
    <source>
        <dbReference type="Google" id="ProtNLM"/>
    </source>
</evidence>
<dbReference type="Proteomes" id="UP001500466">
    <property type="component" value="Unassembled WGS sequence"/>
</dbReference>
<feature type="transmembrane region" description="Helical" evidence="2">
    <location>
        <begin position="335"/>
        <end position="360"/>
    </location>
</feature>
<protein>
    <recommendedName>
        <fullName evidence="5">Integral membrane protein</fullName>
    </recommendedName>
</protein>
<dbReference type="EMBL" id="BAABHS010000012">
    <property type="protein sequence ID" value="GAA4968774.1"/>
    <property type="molecule type" value="Genomic_DNA"/>
</dbReference>
<name>A0ABP9HDU0_9ACTN</name>
<keyword evidence="2" id="KW-0472">Membrane</keyword>
<keyword evidence="2" id="KW-0812">Transmembrane</keyword>
<accession>A0ABP9HDU0</accession>
<organism evidence="3 4">
    <name type="scientific">Yinghuangia aomiensis</name>
    <dbReference type="NCBI Taxonomy" id="676205"/>
    <lineage>
        <taxon>Bacteria</taxon>
        <taxon>Bacillati</taxon>
        <taxon>Actinomycetota</taxon>
        <taxon>Actinomycetes</taxon>
        <taxon>Kitasatosporales</taxon>
        <taxon>Streptomycetaceae</taxon>
        <taxon>Yinghuangia</taxon>
    </lineage>
</organism>
<proteinExistence type="predicted"/>
<feature type="transmembrane region" description="Helical" evidence="2">
    <location>
        <begin position="308"/>
        <end position="328"/>
    </location>
</feature>
<feature type="transmembrane region" description="Helical" evidence="2">
    <location>
        <begin position="446"/>
        <end position="462"/>
    </location>
</feature>
<feature type="transmembrane region" description="Helical" evidence="2">
    <location>
        <begin position="468"/>
        <end position="487"/>
    </location>
</feature>
<feature type="compositionally biased region" description="Pro residues" evidence="1">
    <location>
        <begin position="23"/>
        <end position="34"/>
    </location>
</feature>
<dbReference type="RefSeq" id="WP_345676672.1">
    <property type="nucleotide sequence ID" value="NZ_BAABHS010000012.1"/>
</dbReference>
<keyword evidence="2" id="KW-1133">Transmembrane helix</keyword>
<gene>
    <name evidence="3" type="ORF">GCM10023205_37470</name>
</gene>
<feature type="transmembrane region" description="Helical" evidence="2">
    <location>
        <begin position="110"/>
        <end position="133"/>
    </location>
</feature>
<feature type="region of interest" description="Disordered" evidence="1">
    <location>
        <begin position="1"/>
        <end position="81"/>
    </location>
</feature>
<feature type="transmembrane region" description="Helical" evidence="2">
    <location>
        <begin position="386"/>
        <end position="405"/>
    </location>
</feature>
<evidence type="ECO:0000313" key="3">
    <source>
        <dbReference type="EMBL" id="GAA4968774.1"/>
    </source>
</evidence>
<evidence type="ECO:0000256" key="2">
    <source>
        <dbReference type="SAM" id="Phobius"/>
    </source>
</evidence>
<evidence type="ECO:0000256" key="1">
    <source>
        <dbReference type="SAM" id="MobiDB-lite"/>
    </source>
</evidence>